<sequence length="564" mass="63577">MASAPVFRYDVDAKTVLDALESMASKQVQLGKSYGIGGGGGLNLEPDSWRRLRTNWHWSDISAEDISQLFHDGKVLGNVIQILEELYSSAIRLHQSIASRSRPTILKLSKGIASLPNEVLMLIFGFAAHPGGRNSWRQAIWLSHVSRRFRNVALGTQSIWTTLDGCASRRGIETFLARSGKNSDLHIILDASLKNDDLHYFVYMCLPLASRWATLLVTSGVDESSCDTADGPFEELFECRGEDELSFPRLQLLRVNQFQSVANSGFGPSKDLKFEPRWTFASLQRIECNEFIPLPSSAYTSVKCLSASLSLPITNFACRFSMDLRNLLPTLQSLTVLDLTIRTSTQIRDTRDFFSIECPSVTSFTLDLPSFTFPGAMDAFLDPFLVSLEFPRLTQFTVSAELSPQDIEDEEDAERHLESLIQSFYLASFVHSNLTTVTIKLSYSEDKTDQKRSDIRPRLLKIPVDEIPDVASLTVQTFTDIEFHTRNRMDENLKNFALRELRLLKCNEIDVTSLEELVTSLRKANVWDGLVDFKMENCGHSLEYEDVARIVGKEKLSFSKSRTS</sequence>
<dbReference type="STRING" id="27342.A0A0H2RNA1"/>
<dbReference type="EMBL" id="KQ086215">
    <property type="protein sequence ID" value="KLO06336.1"/>
    <property type="molecule type" value="Genomic_DNA"/>
</dbReference>
<dbReference type="Proteomes" id="UP000053477">
    <property type="component" value="Unassembled WGS sequence"/>
</dbReference>
<keyword evidence="2" id="KW-1185">Reference proteome</keyword>
<evidence type="ECO:0000313" key="2">
    <source>
        <dbReference type="Proteomes" id="UP000053477"/>
    </source>
</evidence>
<name>A0A0H2RNA1_9AGAM</name>
<proteinExistence type="predicted"/>
<evidence type="ECO:0000313" key="1">
    <source>
        <dbReference type="EMBL" id="KLO06336.1"/>
    </source>
</evidence>
<dbReference type="InParanoid" id="A0A0H2RNA1"/>
<dbReference type="OrthoDB" id="2884925at2759"/>
<protein>
    <submittedName>
        <fullName evidence="1">Uncharacterized protein</fullName>
    </submittedName>
</protein>
<gene>
    <name evidence="1" type="ORF">SCHPADRAFT_1002402</name>
</gene>
<organism evidence="1 2">
    <name type="scientific">Schizopora paradoxa</name>
    <dbReference type="NCBI Taxonomy" id="27342"/>
    <lineage>
        <taxon>Eukaryota</taxon>
        <taxon>Fungi</taxon>
        <taxon>Dikarya</taxon>
        <taxon>Basidiomycota</taxon>
        <taxon>Agaricomycotina</taxon>
        <taxon>Agaricomycetes</taxon>
        <taxon>Hymenochaetales</taxon>
        <taxon>Schizoporaceae</taxon>
        <taxon>Schizopora</taxon>
    </lineage>
</organism>
<dbReference type="Gene3D" id="1.20.1280.50">
    <property type="match status" value="1"/>
</dbReference>
<reference evidence="1 2" key="1">
    <citation type="submission" date="2015-04" db="EMBL/GenBank/DDBJ databases">
        <title>Complete genome sequence of Schizopora paradoxa KUC8140, a cosmopolitan wood degrader in East Asia.</title>
        <authorList>
            <consortium name="DOE Joint Genome Institute"/>
            <person name="Min B."/>
            <person name="Park H."/>
            <person name="Jang Y."/>
            <person name="Kim J.-J."/>
            <person name="Kim K.H."/>
            <person name="Pangilinan J."/>
            <person name="Lipzen A."/>
            <person name="Riley R."/>
            <person name="Grigoriev I.V."/>
            <person name="Spatafora J.W."/>
            <person name="Choi I.-G."/>
        </authorList>
    </citation>
    <scope>NUCLEOTIDE SEQUENCE [LARGE SCALE GENOMIC DNA]</scope>
    <source>
        <strain evidence="1 2">KUC8140</strain>
    </source>
</reference>
<dbReference type="AlphaFoldDB" id="A0A0H2RNA1"/>
<accession>A0A0H2RNA1</accession>